<dbReference type="Proteomes" id="UP000316270">
    <property type="component" value="Chromosome 7"/>
</dbReference>
<keyword evidence="3" id="KW-1185">Reference proteome</keyword>
<gene>
    <name evidence="2" type="ORF">FKW77_009912</name>
</gene>
<reference evidence="2 3" key="1">
    <citation type="submission" date="2019-07" db="EMBL/GenBank/DDBJ databases">
        <title>Finished genome of Venturia effusa.</title>
        <authorList>
            <person name="Young C.A."/>
            <person name="Cox M.P."/>
            <person name="Ganley A.R.D."/>
            <person name="David W.J."/>
        </authorList>
    </citation>
    <scope>NUCLEOTIDE SEQUENCE [LARGE SCALE GENOMIC DNA]</scope>
    <source>
        <strain evidence="3">albino</strain>
    </source>
</reference>
<feature type="region of interest" description="Disordered" evidence="1">
    <location>
        <begin position="1"/>
        <end position="128"/>
    </location>
</feature>
<name>A0A517LA20_9PEZI</name>
<evidence type="ECO:0000313" key="3">
    <source>
        <dbReference type="Proteomes" id="UP000316270"/>
    </source>
</evidence>
<accession>A0A517LA20</accession>
<dbReference type="EMBL" id="CP042191">
    <property type="protein sequence ID" value="QDS72476.1"/>
    <property type="molecule type" value="Genomic_DNA"/>
</dbReference>
<feature type="compositionally biased region" description="Acidic residues" evidence="1">
    <location>
        <begin position="118"/>
        <end position="128"/>
    </location>
</feature>
<feature type="compositionally biased region" description="Basic and acidic residues" evidence="1">
    <location>
        <begin position="106"/>
        <end position="117"/>
    </location>
</feature>
<feature type="compositionally biased region" description="Polar residues" evidence="1">
    <location>
        <begin position="43"/>
        <end position="58"/>
    </location>
</feature>
<evidence type="ECO:0000313" key="2">
    <source>
        <dbReference type="EMBL" id="QDS72476.1"/>
    </source>
</evidence>
<dbReference type="AlphaFoldDB" id="A0A517LA20"/>
<proteinExistence type="predicted"/>
<protein>
    <submittedName>
        <fullName evidence="2">Uncharacterized protein</fullName>
    </submittedName>
</protein>
<sequence>MSSTDAHQGGDLFDMAKDGTKIPNDAGKMNLIPSVPRPDQLEETNNQGLGDPNLQTAADNPIDISRGNKDMGATGEVVSGTGDQLPASIESKRLHHGANQPAAKGHQRDAKHGKQESDIESFAEDGPK</sequence>
<evidence type="ECO:0000256" key="1">
    <source>
        <dbReference type="SAM" id="MobiDB-lite"/>
    </source>
</evidence>
<organism evidence="2 3">
    <name type="scientific">Venturia effusa</name>
    <dbReference type="NCBI Taxonomy" id="50376"/>
    <lineage>
        <taxon>Eukaryota</taxon>
        <taxon>Fungi</taxon>
        <taxon>Dikarya</taxon>
        <taxon>Ascomycota</taxon>
        <taxon>Pezizomycotina</taxon>
        <taxon>Dothideomycetes</taxon>
        <taxon>Pleosporomycetidae</taxon>
        <taxon>Venturiales</taxon>
        <taxon>Venturiaceae</taxon>
        <taxon>Venturia</taxon>
    </lineage>
</organism>
<dbReference type="OrthoDB" id="5416172at2759"/>